<dbReference type="Proteomes" id="UP000000310">
    <property type="component" value="Chromosome"/>
</dbReference>
<dbReference type="STRING" id="762903.Pedsa_3689"/>
<accession>F0S5P4</accession>
<feature type="domain" description="Ig-like" evidence="1">
    <location>
        <begin position="370"/>
        <end position="450"/>
    </location>
</feature>
<evidence type="ECO:0000313" key="3">
    <source>
        <dbReference type="Proteomes" id="UP000000310"/>
    </source>
</evidence>
<gene>
    <name evidence="2" type="ordered locus">Pedsa_3689</name>
</gene>
<dbReference type="eggNOG" id="COG3291">
    <property type="taxonomic scope" value="Bacteria"/>
</dbReference>
<dbReference type="HOGENOM" id="CLU_483838_0_0_10"/>
<dbReference type="RefSeq" id="WP_013634701.1">
    <property type="nucleotide sequence ID" value="NC_015177.1"/>
</dbReference>
<organism evidence="2 3">
    <name type="scientific">Pseudopedobacter saltans (strain ATCC 51119 / DSM 12145 / JCM 21818 / CCUG 39354 / LMG 10337 / NBRC 100064 / NCIMB 13643)</name>
    <name type="common">Pedobacter saltans</name>
    <dbReference type="NCBI Taxonomy" id="762903"/>
    <lineage>
        <taxon>Bacteria</taxon>
        <taxon>Pseudomonadati</taxon>
        <taxon>Bacteroidota</taxon>
        <taxon>Sphingobacteriia</taxon>
        <taxon>Sphingobacteriales</taxon>
        <taxon>Sphingobacteriaceae</taxon>
        <taxon>Pseudopedobacter</taxon>
    </lineage>
</organism>
<dbReference type="OrthoDB" id="634921at2"/>
<dbReference type="EMBL" id="CP002545">
    <property type="protein sequence ID" value="ADY54218.1"/>
    <property type="molecule type" value="Genomic_DNA"/>
</dbReference>
<protein>
    <recommendedName>
        <fullName evidence="1">Ig-like domain-containing protein</fullName>
    </recommendedName>
</protein>
<sequence>MRPLHYVLLVLLVFHYPSFSQCPLVKKRVYAARQETAGLGTVGNQENAVDANLSTYSHLSVVIGALNLINAKQFVEFRDNGNVKTIPANTPVTIKMGLPASLLGVLDNLTIQPFTGLNKPSIIAPWTATAAGSSYTLATVANLISAKGEVEITITPFTNYQGIWINLGSVLGVALSADIHEVYIEETDQAPSVDCNSPIDVLSGVKAGTVVGGIANATGSVTFPRNVIDNDDSSFATLDLGVQVLSNVYLTTIFKTTSIGGDQVELILQKENGGVLDLDLINGFTINAYNGSSLVKTVSSSSNLLNLQLLSGGTNDKYKLTATIDQAFDRIELSMGGLATAGLLSKLKVYEVRRIIAPPTALINTVDVNTPPIICAGNKATLTIANPQNCTGYEWFEDATLLTRVNVSSPGTTFVTPVLHANKTYYVRAIRTNTCSNASVVVPVPVVISPLPEISLGPMPEICEGSNTTSLIINAVVNNPTTYSILWDNTALSAGFSNVSEASLSPPEINITTTAIASGIYSGSIKVKNNNGCESTSQNIQIKIDKKPPIPNIQLTTNSNYTN</sequence>
<dbReference type="Pfam" id="PF19081">
    <property type="entry name" value="Ig_7"/>
    <property type="match status" value="1"/>
</dbReference>
<name>F0S5P4_PSESL</name>
<evidence type="ECO:0000259" key="1">
    <source>
        <dbReference type="Pfam" id="PF19081"/>
    </source>
</evidence>
<dbReference type="KEGG" id="psn:Pedsa_3689"/>
<proteinExistence type="predicted"/>
<evidence type="ECO:0000313" key="2">
    <source>
        <dbReference type="EMBL" id="ADY54218.1"/>
    </source>
</evidence>
<dbReference type="AlphaFoldDB" id="F0S5P4"/>
<reference evidence="3" key="2">
    <citation type="submission" date="2011-02" db="EMBL/GenBank/DDBJ databases">
        <title>The complete genome of Pedobacter saltans DSM 12145.</title>
        <authorList>
            <consortium name="US DOE Joint Genome Institute (JGI-PGF)"/>
            <person name="Lucas S."/>
            <person name="Copeland A."/>
            <person name="Lapidus A."/>
            <person name="Bruce D."/>
            <person name="Goodwin L."/>
            <person name="Pitluck S."/>
            <person name="Kyrpides N."/>
            <person name="Mavromatis K."/>
            <person name="Pagani I."/>
            <person name="Ivanova N."/>
            <person name="Ovchinnikova G."/>
            <person name="Lu M."/>
            <person name="Detter J.C."/>
            <person name="Han C."/>
            <person name="Land M."/>
            <person name="Hauser L."/>
            <person name="Markowitz V."/>
            <person name="Cheng J.-F."/>
            <person name="Hugenholtz P."/>
            <person name="Woyke T."/>
            <person name="Wu D."/>
            <person name="Tindall B."/>
            <person name="Pomrenke H.G."/>
            <person name="Brambilla E."/>
            <person name="Klenk H.-P."/>
            <person name="Eisen J.A."/>
        </authorList>
    </citation>
    <scope>NUCLEOTIDE SEQUENCE [LARGE SCALE GENOMIC DNA]</scope>
    <source>
        <strain evidence="3">ATCC 51119 / DSM 12145 / JCM 21818 / LMG 10337 / NBRC 100064 / NCIMB 13643</strain>
    </source>
</reference>
<dbReference type="InterPro" id="IPR044023">
    <property type="entry name" value="Ig_7"/>
</dbReference>
<reference evidence="2 3" key="1">
    <citation type="journal article" date="2011" name="Stand. Genomic Sci.">
        <title>Complete genome sequence of the gliding, heparinolytic Pedobacter saltans type strain (113).</title>
        <authorList>
            <person name="Liolios K."/>
            <person name="Sikorski J."/>
            <person name="Lu M."/>
            <person name="Nolan M."/>
            <person name="Lapidus A."/>
            <person name="Lucas S."/>
            <person name="Hammon N."/>
            <person name="Deshpande S."/>
            <person name="Cheng J.F."/>
            <person name="Tapia R."/>
            <person name="Han C."/>
            <person name="Goodwin L."/>
            <person name="Pitluck S."/>
            <person name="Huntemann M."/>
            <person name="Ivanova N."/>
            <person name="Pagani I."/>
            <person name="Mavromatis K."/>
            <person name="Ovchinikova G."/>
            <person name="Pati A."/>
            <person name="Chen A."/>
            <person name="Palaniappan K."/>
            <person name="Land M."/>
            <person name="Hauser L."/>
            <person name="Brambilla E.M."/>
            <person name="Kotsyurbenko O."/>
            <person name="Rohde M."/>
            <person name="Tindall B.J."/>
            <person name="Abt B."/>
            <person name="Goker M."/>
            <person name="Detter J.C."/>
            <person name="Woyke T."/>
            <person name="Bristow J."/>
            <person name="Eisen J.A."/>
            <person name="Markowitz V."/>
            <person name="Hugenholtz P."/>
            <person name="Klenk H.P."/>
            <person name="Kyrpides N.C."/>
        </authorList>
    </citation>
    <scope>NUCLEOTIDE SEQUENCE [LARGE SCALE GENOMIC DNA]</scope>
    <source>
        <strain evidence="3">ATCC 51119 / DSM 12145 / JCM 21818 / LMG 10337 / NBRC 100064 / NCIMB 13643</strain>
    </source>
</reference>
<keyword evidence="3" id="KW-1185">Reference proteome</keyword>